<dbReference type="STRING" id="1794912.AXX12_08920"/>
<evidence type="ECO:0000256" key="6">
    <source>
        <dbReference type="ARBA" id="ARBA00023136"/>
    </source>
</evidence>
<dbReference type="CDD" id="cd06261">
    <property type="entry name" value="TM_PBP2"/>
    <property type="match status" value="1"/>
</dbReference>
<name>A0A154BRG2_ANASB</name>
<dbReference type="PANTHER" id="PTHR30193:SF37">
    <property type="entry name" value="INNER MEMBRANE ABC TRANSPORTER PERMEASE PROTEIN YCJO"/>
    <property type="match status" value="1"/>
</dbReference>
<feature type="transmembrane region" description="Helical" evidence="7">
    <location>
        <begin position="289"/>
        <end position="308"/>
    </location>
</feature>
<organism evidence="9 10">
    <name type="scientific">Anaerosporomusa subterranea</name>
    <dbReference type="NCBI Taxonomy" id="1794912"/>
    <lineage>
        <taxon>Bacteria</taxon>
        <taxon>Bacillati</taxon>
        <taxon>Bacillota</taxon>
        <taxon>Negativicutes</taxon>
        <taxon>Acetonemataceae</taxon>
        <taxon>Anaerosporomusa</taxon>
    </lineage>
</organism>
<evidence type="ECO:0000313" key="9">
    <source>
        <dbReference type="EMBL" id="KYZ76542.1"/>
    </source>
</evidence>
<dbReference type="Gene3D" id="1.10.3720.10">
    <property type="entry name" value="MetI-like"/>
    <property type="match status" value="1"/>
</dbReference>
<reference evidence="9 10" key="1">
    <citation type="submission" date="2016-02" db="EMBL/GenBank/DDBJ databases">
        <title>Anaerosporomusa subterraneum gen. nov., sp. nov., a spore-forming obligate anaerobe isolated from saprolite.</title>
        <authorList>
            <person name="Choi J.K."/>
            <person name="Shah M."/>
            <person name="Yee N."/>
        </authorList>
    </citation>
    <scope>NUCLEOTIDE SEQUENCE [LARGE SCALE GENOMIC DNA]</scope>
    <source>
        <strain evidence="9 10">RU4</strain>
    </source>
</reference>
<comment type="subcellular location">
    <subcellularLocation>
        <location evidence="1 7">Cell membrane</location>
        <topology evidence="1 7">Multi-pass membrane protein</topology>
    </subcellularLocation>
</comment>
<dbReference type="SUPFAM" id="SSF161098">
    <property type="entry name" value="MetI-like"/>
    <property type="match status" value="1"/>
</dbReference>
<evidence type="ECO:0000256" key="2">
    <source>
        <dbReference type="ARBA" id="ARBA00022448"/>
    </source>
</evidence>
<evidence type="ECO:0000313" key="10">
    <source>
        <dbReference type="Proteomes" id="UP000076268"/>
    </source>
</evidence>
<feature type="transmembrane region" description="Helical" evidence="7">
    <location>
        <begin position="128"/>
        <end position="148"/>
    </location>
</feature>
<keyword evidence="2 7" id="KW-0813">Transport</keyword>
<dbReference type="PROSITE" id="PS50928">
    <property type="entry name" value="ABC_TM1"/>
    <property type="match status" value="1"/>
</dbReference>
<dbReference type="Pfam" id="PF00528">
    <property type="entry name" value="BPD_transp_1"/>
    <property type="match status" value="1"/>
</dbReference>
<sequence length="316" mass="35481">METNPALATPQPGIHGSKLTPWHRRKKKIAGFLFVLPAVLFVFSFMFYPLAYSLYISLHKYNFVYDKEPQFIGLGNYIEAFNDHTFLVSLGNTFIFAFFYVLIILLISLALALLLFQKIRFNNFYRTAIFVPIVVPLSLSALAFLWILQPNYGLLNHILGEVLGLKMLTHQWLNEGFTAMGSLIGVGLWATIGFETILFLGGLQSIPTDILEAAEVDGASGLKKVFYIILPNLRETFILTGIWAILHGVKVFIEPMVMTAGGPGESTLVLYQHVYYTAFTYFDMGYASAMAYILGAIAMTLSAANYLYNRTKEETE</sequence>
<keyword evidence="5 7" id="KW-1133">Transmembrane helix</keyword>
<protein>
    <recommendedName>
        <fullName evidence="8">ABC transmembrane type-1 domain-containing protein</fullName>
    </recommendedName>
</protein>
<comment type="caution">
    <text evidence="9">The sequence shown here is derived from an EMBL/GenBank/DDBJ whole genome shotgun (WGS) entry which is preliminary data.</text>
</comment>
<evidence type="ECO:0000256" key="1">
    <source>
        <dbReference type="ARBA" id="ARBA00004651"/>
    </source>
</evidence>
<feature type="domain" description="ABC transmembrane type-1" evidence="8">
    <location>
        <begin position="90"/>
        <end position="305"/>
    </location>
</feature>
<keyword evidence="6 7" id="KW-0472">Membrane</keyword>
<keyword evidence="3" id="KW-1003">Cell membrane</keyword>
<evidence type="ECO:0000256" key="7">
    <source>
        <dbReference type="RuleBase" id="RU363032"/>
    </source>
</evidence>
<dbReference type="AlphaFoldDB" id="A0A154BRG2"/>
<evidence type="ECO:0000256" key="5">
    <source>
        <dbReference type="ARBA" id="ARBA00022989"/>
    </source>
</evidence>
<proteinExistence type="inferred from homology"/>
<feature type="transmembrane region" description="Helical" evidence="7">
    <location>
        <begin position="94"/>
        <end position="116"/>
    </location>
</feature>
<dbReference type="PANTHER" id="PTHR30193">
    <property type="entry name" value="ABC TRANSPORTER PERMEASE PROTEIN"/>
    <property type="match status" value="1"/>
</dbReference>
<comment type="similarity">
    <text evidence="7">Belongs to the binding-protein-dependent transport system permease family.</text>
</comment>
<dbReference type="OrthoDB" id="2649180at2"/>
<accession>A0A154BRG2</accession>
<feature type="transmembrane region" description="Helical" evidence="7">
    <location>
        <begin position="29"/>
        <end position="51"/>
    </location>
</feature>
<dbReference type="InterPro" id="IPR000515">
    <property type="entry name" value="MetI-like"/>
</dbReference>
<keyword evidence="10" id="KW-1185">Reference proteome</keyword>
<dbReference type="RefSeq" id="WP_066242183.1">
    <property type="nucleotide sequence ID" value="NZ_LSGP01000017.1"/>
</dbReference>
<dbReference type="InterPro" id="IPR035906">
    <property type="entry name" value="MetI-like_sf"/>
</dbReference>
<evidence type="ECO:0000259" key="8">
    <source>
        <dbReference type="PROSITE" id="PS50928"/>
    </source>
</evidence>
<dbReference type="EMBL" id="LSGP01000017">
    <property type="protein sequence ID" value="KYZ76542.1"/>
    <property type="molecule type" value="Genomic_DNA"/>
</dbReference>
<evidence type="ECO:0000256" key="4">
    <source>
        <dbReference type="ARBA" id="ARBA00022692"/>
    </source>
</evidence>
<dbReference type="GO" id="GO:0055085">
    <property type="term" value="P:transmembrane transport"/>
    <property type="evidence" value="ECO:0007669"/>
    <property type="project" value="InterPro"/>
</dbReference>
<dbReference type="GO" id="GO:0005886">
    <property type="term" value="C:plasma membrane"/>
    <property type="evidence" value="ECO:0007669"/>
    <property type="project" value="UniProtKB-SubCell"/>
</dbReference>
<dbReference type="InterPro" id="IPR051393">
    <property type="entry name" value="ABC_transporter_permease"/>
</dbReference>
<evidence type="ECO:0000256" key="3">
    <source>
        <dbReference type="ARBA" id="ARBA00022475"/>
    </source>
</evidence>
<gene>
    <name evidence="9" type="ORF">AXX12_08920</name>
</gene>
<feature type="transmembrane region" description="Helical" evidence="7">
    <location>
        <begin position="177"/>
        <end position="200"/>
    </location>
</feature>
<dbReference type="Proteomes" id="UP000076268">
    <property type="component" value="Unassembled WGS sequence"/>
</dbReference>
<keyword evidence="4 7" id="KW-0812">Transmembrane</keyword>